<dbReference type="PATRIC" id="fig|713887.8.peg.504"/>
<evidence type="ECO:0000256" key="1">
    <source>
        <dbReference type="ARBA" id="ARBA00001947"/>
    </source>
</evidence>
<evidence type="ECO:0000256" key="6">
    <source>
        <dbReference type="ARBA" id="ARBA00023049"/>
    </source>
</evidence>
<dbReference type="Proteomes" id="UP000001405">
    <property type="component" value="Chromosome"/>
</dbReference>
<keyword evidence="3" id="KW-0479">Metal-binding</keyword>
<evidence type="ECO:0000256" key="3">
    <source>
        <dbReference type="ARBA" id="ARBA00022723"/>
    </source>
</evidence>
<evidence type="ECO:0000256" key="2">
    <source>
        <dbReference type="ARBA" id="ARBA00022670"/>
    </source>
</evidence>
<dbReference type="InterPro" id="IPR001915">
    <property type="entry name" value="Peptidase_M48"/>
</dbReference>
<evidence type="ECO:0000256" key="5">
    <source>
        <dbReference type="ARBA" id="ARBA00022833"/>
    </source>
</evidence>
<dbReference type="CDD" id="cd07333">
    <property type="entry name" value="M48C_bepA_like"/>
    <property type="match status" value="1"/>
</dbReference>
<dbReference type="STRING" id="1453429.UCYN_05420"/>
<sequence>MRLQCYLLFIGIGLIFPNLVLSKEYHNDRVSIIENHSTLHRKDVKKISLSKRKTFINKNQKKYLIPNPLYLATSKNNQTVDKSCTDQPPKLEHPLTNLVNIDENIVVSLIDDSSSLDLKKSKINKLESTSDKEKIIIISNDEINRYPILIKADFFYRCGETLLAEKFYKDAKDSFADEKEIDRDNLAEAVYESEYLSPGGSVYWRLYKESLEDNIIYQSKPLASLQLLSKNHPEFIPGHLKFAEFLNVNNQHEEALDVLKKAMHLYPNEAPLVKAKIKSNEQSKDWLAASLTARQFVIFNQEHFLNEEFRLSADKNLARYQTDLKNKMTWNMLGNAVMNGIGVALMGNILAPLSTIQTSYLLLQGESTIGESYMEGFKNRFTLVEDQEINLYINQIGDKLAKVAGRDEFKYEFFVVMDKNINAFALPGGKVFINLGAIAKTSSEAEIAGLLAHELAHSVLSHGFQQMTRGALVSSVVDYIPYIGGLASNLTVLAHSRSMEEQADLFGTRLLAATGFAADGVRNLMVTMNSEHKNSPPAWLSTHPDPNSRIKYIEKEIIHKNLNRFAYEGVEKHQRIRKKVVKLLQNDKIN</sequence>
<dbReference type="PANTHER" id="PTHR22726">
    <property type="entry name" value="METALLOENDOPEPTIDASE OMA1"/>
    <property type="match status" value="1"/>
</dbReference>
<name>D3EP71_ATETH</name>
<accession>D3EP71</accession>
<gene>
    <name evidence="8" type="ordered locus">UCYN_05420</name>
</gene>
<dbReference type="GO" id="GO:0046872">
    <property type="term" value="F:metal ion binding"/>
    <property type="evidence" value="ECO:0007669"/>
    <property type="project" value="UniProtKB-KW"/>
</dbReference>
<keyword evidence="6" id="KW-0482">Metalloprotease</keyword>
<dbReference type="InterPro" id="IPR051156">
    <property type="entry name" value="Mito/Outer_Membr_Metalloprot"/>
</dbReference>
<keyword evidence="4" id="KW-0378">Hydrolase</keyword>
<keyword evidence="2" id="KW-0645">Protease</keyword>
<dbReference type="GO" id="GO:0016020">
    <property type="term" value="C:membrane"/>
    <property type="evidence" value="ECO:0007669"/>
    <property type="project" value="TreeGrafter"/>
</dbReference>
<dbReference type="OrthoDB" id="9810445at2"/>
<organism evidence="9">
    <name type="scientific">Atelocyanobacterium thalassa (isolate ALOHA)</name>
    <dbReference type="NCBI Taxonomy" id="1453429"/>
    <lineage>
        <taxon>Bacteria</taxon>
        <taxon>Bacillati</taxon>
        <taxon>Cyanobacteriota</taxon>
        <taxon>Cyanophyceae</taxon>
        <taxon>Oscillatoriophycideae</taxon>
        <taxon>Chroococcales</taxon>
        <taxon>Aphanothecaceae</taxon>
        <taxon>Candidatus Atelocyanobacterium</taxon>
        <taxon>Candidatus Atelocyanobacterium thalassae</taxon>
    </lineage>
</organism>
<protein>
    <submittedName>
        <fullName evidence="8">Peptidase family M48</fullName>
    </submittedName>
</protein>
<evidence type="ECO:0000256" key="4">
    <source>
        <dbReference type="ARBA" id="ARBA00022801"/>
    </source>
</evidence>
<proteinExistence type="predicted"/>
<dbReference type="PANTHER" id="PTHR22726:SF1">
    <property type="entry name" value="METALLOENDOPEPTIDASE OMA1, MITOCHONDRIAL"/>
    <property type="match status" value="1"/>
</dbReference>
<evidence type="ECO:0000313" key="8">
    <source>
        <dbReference type="EMBL" id="ADB95271.1"/>
    </source>
</evidence>
<dbReference type="HOGENOM" id="CLU_023737_1_0_3"/>
<keyword evidence="5" id="KW-0862">Zinc</keyword>
<dbReference type="Gene3D" id="3.30.2010.10">
    <property type="entry name" value="Metalloproteases ('zincins'), catalytic domain"/>
    <property type="match status" value="1"/>
</dbReference>
<feature type="domain" description="Peptidase M48" evidence="7">
    <location>
        <begin position="391"/>
        <end position="556"/>
    </location>
</feature>
<dbReference type="AlphaFoldDB" id="D3EP71"/>
<comment type="cofactor">
    <cofactor evidence="1">
        <name>Zn(2+)</name>
        <dbReference type="ChEBI" id="CHEBI:29105"/>
    </cofactor>
</comment>
<dbReference type="Pfam" id="PF01435">
    <property type="entry name" value="Peptidase_M48"/>
    <property type="match status" value="1"/>
</dbReference>
<dbReference type="GO" id="GO:0051603">
    <property type="term" value="P:proteolysis involved in protein catabolic process"/>
    <property type="evidence" value="ECO:0007669"/>
    <property type="project" value="TreeGrafter"/>
</dbReference>
<dbReference type="RefSeq" id="WP_012953936.1">
    <property type="nucleotide sequence ID" value="NC_013771.1"/>
</dbReference>
<dbReference type="EMBL" id="CP001842">
    <property type="protein sequence ID" value="ADB95271.1"/>
    <property type="molecule type" value="Genomic_DNA"/>
</dbReference>
<dbReference type="KEGG" id="cyu:UCYN_05420"/>
<evidence type="ECO:0000259" key="7">
    <source>
        <dbReference type="Pfam" id="PF01435"/>
    </source>
</evidence>
<evidence type="ECO:0000313" key="9">
    <source>
        <dbReference type="Proteomes" id="UP000001405"/>
    </source>
</evidence>
<dbReference type="InterPro" id="IPR011990">
    <property type="entry name" value="TPR-like_helical_dom_sf"/>
</dbReference>
<dbReference type="SUPFAM" id="SSF48452">
    <property type="entry name" value="TPR-like"/>
    <property type="match status" value="1"/>
</dbReference>
<keyword evidence="9" id="KW-1185">Reference proteome</keyword>
<dbReference type="GO" id="GO:0004222">
    <property type="term" value="F:metalloendopeptidase activity"/>
    <property type="evidence" value="ECO:0007669"/>
    <property type="project" value="InterPro"/>
</dbReference>
<reference evidence="8 9" key="1">
    <citation type="journal article" date="2010" name="Nature">
        <title>Metabolic streamlining in an open-ocean nitrogen-fixing cyanobacterium.</title>
        <authorList>
            <person name="Tripp H.J."/>
            <person name="Bench S.R."/>
            <person name="Turk K.A."/>
            <person name="Foster R.A."/>
            <person name="Desany B.A."/>
            <person name="Niazi F."/>
            <person name="Affourtit J.P."/>
            <person name="Zehr J.P."/>
        </authorList>
    </citation>
    <scope>NUCLEOTIDE SEQUENCE [LARGE SCALE GENOMIC DNA]</scope>
    <source>
        <strain evidence="9">ALOHA</strain>
    </source>
</reference>